<feature type="region of interest" description="Disordered" evidence="1">
    <location>
        <begin position="82"/>
        <end position="125"/>
    </location>
</feature>
<feature type="chain" id="PRO_5041679550" evidence="2">
    <location>
        <begin position="19"/>
        <end position="207"/>
    </location>
</feature>
<dbReference type="EMBL" id="JH793328">
    <property type="protein sequence ID" value="ELQ38361.1"/>
    <property type="molecule type" value="Genomic_DNA"/>
</dbReference>
<proteinExistence type="predicted"/>
<sequence>MKSTTLLPFLCVLAAALPATINHNREPDAHHFAPVTRIHPSTIEQDLEAPIDNRPQNPSTSDIPSVILASQKPIQSTYLLGLPRAGNDEDEPATKPAALGSEPLGDSSDGHETQTQAQKPTQAHAAHPCVSRQHVDIAVICFVALFLLAVVAVESKESIWSYRTAHDVADGAIRLDTEAAVSAKQLSVQAWAYSDGDDNSEAEKARL</sequence>
<organism evidence="3">
    <name type="scientific">Pyricularia oryzae (strain Y34)</name>
    <name type="common">Rice blast fungus</name>
    <name type="synonym">Magnaporthe oryzae</name>
    <dbReference type="NCBI Taxonomy" id="1143189"/>
    <lineage>
        <taxon>Eukaryota</taxon>
        <taxon>Fungi</taxon>
        <taxon>Dikarya</taxon>
        <taxon>Ascomycota</taxon>
        <taxon>Pezizomycotina</taxon>
        <taxon>Sordariomycetes</taxon>
        <taxon>Sordariomycetidae</taxon>
        <taxon>Magnaporthales</taxon>
        <taxon>Pyriculariaceae</taxon>
        <taxon>Pyricularia</taxon>
    </lineage>
</organism>
<evidence type="ECO:0000256" key="2">
    <source>
        <dbReference type="SAM" id="SignalP"/>
    </source>
</evidence>
<name>A0AA97NXX5_PYRO3</name>
<gene>
    <name evidence="3" type="ORF">OOU_Y34scaffold00542g53</name>
</gene>
<evidence type="ECO:0000313" key="3">
    <source>
        <dbReference type="EMBL" id="ELQ38361.1"/>
    </source>
</evidence>
<protein>
    <submittedName>
        <fullName evidence="3">Uncharacterized protein</fullName>
    </submittedName>
</protein>
<dbReference type="Proteomes" id="UP000011086">
    <property type="component" value="Unassembled WGS sequence"/>
</dbReference>
<feature type="signal peptide" evidence="2">
    <location>
        <begin position="1"/>
        <end position="18"/>
    </location>
</feature>
<reference evidence="3" key="1">
    <citation type="journal article" date="2012" name="PLoS Genet.">
        <title>Comparative analysis of the genomes of two field isolates of the rice blast fungus Magnaporthe oryzae.</title>
        <authorList>
            <person name="Xue M."/>
            <person name="Yang J."/>
            <person name="Li Z."/>
            <person name="Hu S."/>
            <person name="Yao N."/>
            <person name="Dean R.A."/>
            <person name="Zhao W."/>
            <person name="Shen M."/>
            <person name="Zhang H."/>
            <person name="Li C."/>
            <person name="Liu L."/>
            <person name="Cao L."/>
            <person name="Xu X."/>
            <person name="Xing Y."/>
            <person name="Hsiang T."/>
            <person name="Zhang Z."/>
            <person name="Xu J.R."/>
            <person name="Peng Y.L."/>
        </authorList>
    </citation>
    <scope>NUCLEOTIDE SEQUENCE</scope>
    <source>
        <strain evidence="3">Y34</strain>
    </source>
</reference>
<evidence type="ECO:0000256" key="1">
    <source>
        <dbReference type="SAM" id="MobiDB-lite"/>
    </source>
</evidence>
<dbReference type="AlphaFoldDB" id="A0AA97NXX5"/>
<keyword evidence="2" id="KW-0732">Signal</keyword>
<accession>A0AA97NXX5</accession>